<reference evidence="4" key="1">
    <citation type="submission" date="2021-03" db="EMBL/GenBank/DDBJ databases">
        <title>Revisited historic fungal species revealed as producer of novel bioactive compounds through whole genome sequencing and comparative genomics.</title>
        <authorList>
            <person name="Vignolle G.A."/>
            <person name="Hochenegger N."/>
            <person name="Mach R.L."/>
            <person name="Mach-Aigner A.R."/>
            <person name="Javad Rahimi M."/>
            <person name="Salim K.A."/>
            <person name="Chan C.M."/>
            <person name="Lim L.B.L."/>
            <person name="Cai F."/>
            <person name="Druzhinina I.S."/>
            <person name="U'Ren J.M."/>
            <person name="Derntl C."/>
        </authorList>
    </citation>
    <scope>NUCLEOTIDE SEQUENCE</scope>
    <source>
        <strain evidence="4">TUCIM 5799</strain>
    </source>
</reference>
<feature type="chain" id="PRO_5040239350" description="Intradiol ring-cleavage dioxygenases domain-containing protein" evidence="2">
    <location>
        <begin position="24"/>
        <end position="416"/>
    </location>
</feature>
<dbReference type="Pfam" id="PF00775">
    <property type="entry name" value="Dioxygenase_C"/>
    <property type="match status" value="1"/>
</dbReference>
<evidence type="ECO:0000313" key="4">
    <source>
        <dbReference type="EMBL" id="KAI1881453.1"/>
    </source>
</evidence>
<dbReference type="CDD" id="cd03457">
    <property type="entry name" value="intradiol_dioxygenase_like"/>
    <property type="match status" value="1"/>
</dbReference>
<name>A0A9P9WY66_9PEZI</name>
<dbReference type="EMBL" id="JAFIMR010000001">
    <property type="protein sequence ID" value="KAI1881453.1"/>
    <property type="molecule type" value="Genomic_DNA"/>
</dbReference>
<proteinExistence type="predicted"/>
<dbReference type="PANTHER" id="PTHR34315:SF1">
    <property type="entry name" value="INTRADIOL RING-CLEAVAGE DIOXYGENASES DOMAIN-CONTAINING PROTEIN-RELATED"/>
    <property type="match status" value="1"/>
</dbReference>
<dbReference type="PANTHER" id="PTHR34315">
    <property type="match status" value="1"/>
</dbReference>
<dbReference type="Proteomes" id="UP000829685">
    <property type="component" value="Unassembled WGS sequence"/>
</dbReference>
<dbReference type="SUPFAM" id="SSF49482">
    <property type="entry name" value="Aromatic compound dioxygenase"/>
    <property type="match status" value="1"/>
</dbReference>
<dbReference type="GO" id="GO:0008199">
    <property type="term" value="F:ferric iron binding"/>
    <property type="evidence" value="ECO:0007669"/>
    <property type="project" value="InterPro"/>
</dbReference>
<evidence type="ECO:0000259" key="3">
    <source>
        <dbReference type="Pfam" id="PF00775"/>
    </source>
</evidence>
<keyword evidence="2" id="KW-0732">Signal</keyword>
<dbReference type="InterPro" id="IPR000627">
    <property type="entry name" value="Intradiol_dOase_C"/>
</dbReference>
<comment type="caution">
    <text evidence="4">The sequence shown here is derived from an EMBL/GenBank/DDBJ whole genome shotgun (WGS) entry which is preliminary data.</text>
</comment>
<evidence type="ECO:0000256" key="2">
    <source>
        <dbReference type="SAM" id="SignalP"/>
    </source>
</evidence>
<dbReference type="GO" id="GO:0016702">
    <property type="term" value="F:oxidoreductase activity, acting on single donors with incorporation of molecular oxygen, incorporation of two atoms of oxygen"/>
    <property type="evidence" value="ECO:0007669"/>
    <property type="project" value="InterPro"/>
</dbReference>
<gene>
    <name evidence="4" type="ORF">JX265_000279</name>
</gene>
<organism evidence="4 5">
    <name type="scientific">Neoarthrinium moseri</name>
    <dbReference type="NCBI Taxonomy" id="1658444"/>
    <lineage>
        <taxon>Eukaryota</taxon>
        <taxon>Fungi</taxon>
        <taxon>Dikarya</taxon>
        <taxon>Ascomycota</taxon>
        <taxon>Pezizomycotina</taxon>
        <taxon>Sordariomycetes</taxon>
        <taxon>Xylariomycetidae</taxon>
        <taxon>Amphisphaeriales</taxon>
        <taxon>Apiosporaceae</taxon>
        <taxon>Neoarthrinium</taxon>
    </lineage>
</organism>
<sequence length="416" mass="45488">MVGLRATAASLLALAALCGSVSAHPGEHRNAAKLKRSVEIARRADENADQIIARCQHTNIAKAMKERAVLRRAAKAREMREQRGLEESRMIVRRDQEDLDQWMQTCHNQGDKHQYDKSTPIHTIFGSNVTTGLAPETIIGPYWVEGEFIRTNIFEKQDGIPIHLDLQFVDVASCAAVPNMLVDVWHANATGVYSGVTSGGGLNSTFSRGVQITDIDGVVQFDSVFPGHYLGRTNHIHVTSNRGATLLENGTYIGGKVNHIGQLYFDQELASMIETMPPYSNNMMKLTTNAQDFLTAQQSSREYDPFLDYVLLSENPADGILMWITIGVNTTADQSHLVSAASHYYKEGGKENPSPWGNISFPGNFTFPAGGFPGGGFPTALPPGFTPPPGMPPFPTASGPTPTPTKFWGPCMKKRE</sequence>
<evidence type="ECO:0000313" key="5">
    <source>
        <dbReference type="Proteomes" id="UP000829685"/>
    </source>
</evidence>
<accession>A0A9P9WY66</accession>
<dbReference type="InterPro" id="IPR015889">
    <property type="entry name" value="Intradiol_dOase_core"/>
</dbReference>
<feature type="domain" description="Intradiol ring-cleavage dioxygenases" evidence="3">
    <location>
        <begin position="155"/>
        <end position="233"/>
    </location>
</feature>
<feature type="region of interest" description="Disordered" evidence="1">
    <location>
        <begin position="395"/>
        <end position="416"/>
    </location>
</feature>
<feature type="signal peptide" evidence="2">
    <location>
        <begin position="1"/>
        <end position="23"/>
    </location>
</feature>
<dbReference type="Gene3D" id="2.60.130.10">
    <property type="entry name" value="Aromatic compound dioxygenase"/>
    <property type="match status" value="1"/>
</dbReference>
<evidence type="ECO:0000256" key="1">
    <source>
        <dbReference type="SAM" id="MobiDB-lite"/>
    </source>
</evidence>
<protein>
    <recommendedName>
        <fullName evidence="3">Intradiol ring-cleavage dioxygenases domain-containing protein</fullName>
    </recommendedName>
</protein>
<keyword evidence="5" id="KW-1185">Reference proteome</keyword>
<dbReference type="AlphaFoldDB" id="A0A9P9WY66"/>